<sequence>MIENFSRNLTRLRQTKNISQLELANDLDIGKQSISDYENQKVYPTFSNLDKIASYFNATATQLFGTELEIQLEIGHDTIDEYVKKATVILEARNAIPEILSFQEKINNMVRSKKIE</sequence>
<accession>A0ABT0AWC7</accession>
<evidence type="ECO:0000259" key="2">
    <source>
        <dbReference type="PROSITE" id="PS50943"/>
    </source>
</evidence>
<evidence type="ECO:0000313" key="3">
    <source>
        <dbReference type="EMBL" id="MCJ1990859.1"/>
    </source>
</evidence>
<dbReference type="PANTHER" id="PTHR46558">
    <property type="entry name" value="TRACRIPTIONAL REGULATORY PROTEIN-RELATED-RELATED"/>
    <property type="match status" value="1"/>
</dbReference>
<evidence type="ECO:0000256" key="1">
    <source>
        <dbReference type="ARBA" id="ARBA00023125"/>
    </source>
</evidence>
<dbReference type="SMART" id="SM00530">
    <property type="entry name" value="HTH_XRE"/>
    <property type="match status" value="1"/>
</dbReference>
<proteinExistence type="predicted"/>
<dbReference type="InterPro" id="IPR010982">
    <property type="entry name" value="Lambda_DNA-bd_dom_sf"/>
</dbReference>
<dbReference type="CDD" id="cd00093">
    <property type="entry name" value="HTH_XRE"/>
    <property type="match status" value="1"/>
</dbReference>
<keyword evidence="4" id="KW-1185">Reference proteome</keyword>
<protein>
    <submittedName>
        <fullName evidence="3">Helix-turn-helix transcriptional regulator</fullName>
    </submittedName>
</protein>
<dbReference type="Proteomes" id="UP001522450">
    <property type="component" value="Unassembled WGS sequence"/>
</dbReference>
<reference evidence="3 4" key="1">
    <citation type="journal article" date="2022" name="Microbiol. Res.">
        <title>Comparative genome analysis, predicted lifestyle and antimicrobial strategies of Lactococcus carnosus and Lactococcus paracarnosus isolated from meat.</title>
        <authorList>
            <person name="Werum V."/>
            <person name="Ehrmann M."/>
            <person name="Vogel R."/>
            <person name="Hilgarth M."/>
        </authorList>
    </citation>
    <scope>NUCLEOTIDE SEQUENCE [LARGE SCALE GENOMIC DNA]</scope>
    <source>
        <strain evidence="3 4">TMW22177</strain>
    </source>
</reference>
<dbReference type="SUPFAM" id="SSF47413">
    <property type="entry name" value="lambda repressor-like DNA-binding domains"/>
    <property type="match status" value="1"/>
</dbReference>
<feature type="domain" description="HTH cro/C1-type" evidence="2">
    <location>
        <begin position="9"/>
        <end position="63"/>
    </location>
</feature>
<dbReference type="PANTHER" id="PTHR46558:SF15">
    <property type="entry name" value="HELIX-TURN-HELIX DOMAIN PROTEIN"/>
    <property type="match status" value="1"/>
</dbReference>
<name>A0ABT0AWC7_9LACT</name>
<keyword evidence="1" id="KW-0238">DNA-binding</keyword>
<dbReference type="Gene3D" id="1.10.260.40">
    <property type="entry name" value="lambda repressor-like DNA-binding domains"/>
    <property type="match status" value="1"/>
</dbReference>
<dbReference type="InterPro" id="IPR001387">
    <property type="entry name" value="Cro/C1-type_HTH"/>
</dbReference>
<organism evidence="3 4">
    <name type="scientific">Pseudolactococcus carnosus</name>
    <dbReference type="NCBI Taxonomy" id="2749961"/>
    <lineage>
        <taxon>Bacteria</taxon>
        <taxon>Bacillati</taxon>
        <taxon>Bacillota</taxon>
        <taxon>Bacilli</taxon>
        <taxon>Lactobacillales</taxon>
        <taxon>Streptococcaceae</taxon>
        <taxon>Pseudolactococcus</taxon>
    </lineage>
</organism>
<dbReference type="EMBL" id="JAAECS010000027">
    <property type="protein sequence ID" value="MCJ1990859.1"/>
    <property type="molecule type" value="Genomic_DNA"/>
</dbReference>
<gene>
    <name evidence="3" type="ORF">GYN21_11615</name>
</gene>
<dbReference type="Pfam" id="PF01381">
    <property type="entry name" value="HTH_3"/>
    <property type="match status" value="1"/>
</dbReference>
<comment type="caution">
    <text evidence="3">The sequence shown here is derived from an EMBL/GenBank/DDBJ whole genome shotgun (WGS) entry which is preliminary data.</text>
</comment>
<dbReference type="PROSITE" id="PS50943">
    <property type="entry name" value="HTH_CROC1"/>
    <property type="match status" value="1"/>
</dbReference>
<evidence type="ECO:0000313" key="4">
    <source>
        <dbReference type="Proteomes" id="UP001522450"/>
    </source>
</evidence>